<dbReference type="InterPro" id="IPR023045">
    <property type="entry name" value="MoaC"/>
</dbReference>
<evidence type="ECO:0000256" key="4">
    <source>
        <dbReference type="ARBA" id="ARBA00023150"/>
    </source>
</evidence>
<evidence type="ECO:0000256" key="5">
    <source>
        <dbReference type="ARBA" id="ARBA00023239"/>
    </source>
</evidence>
<organism evidence="8">
    <name type="scientific">Thermocrinis ruber</name>
    <dbReference type="NCBI Taxonomy" id="75906"/>
    <lineage>
        <taxon>Bacteria</taxon>
        <taxon>Pseudomonadati</taxon>
        <taxon>Aquificota</taxon>
        <taxon>Aquificia</taxon>
        <taxon>Aquificales</taxon>
        <taxon>Aquificaceae</taxon>
        <taxon>Thermocrinis</taxon>
    </lineage>
</organism>
<evidence type="ECO:0000256" key="6">
    <source>
        <dbReference type="ARBA" id="ARBA00055087"/>
    </source>
</evidence>
<comment type="pathway">
    <text evidence="2">Cofactor biosynthesis; molybdopterin biosynthesis.</text>
</comment>
<dbReference type="Gene3D" id="3.30.70.640">
    <property type="entry name" value="Molybdopterin cofactor biosynthesis C (MoaC) domain"/>
    <property type="match status" value="1"/>
</dbReference>
<sequence length="247" mass="27287">MRTVDVSLKPITLRLARAYGRISLKKETVKKIREGTVPKGDVLSACKVAGLMAVKRTGELLPFCHPIPLEHAELDVKLGEDHLEVFSLVLGTSKTGYEMEALTAVSVALLTVYDMCKGLDDSMVIEEIKLLEKSGGKSQWGKSLKGKKVLIKGEFGELIKEYVLKLEGDVVEDGNFDLLISTQREDMEEFSGLSAVINSHLFSVLPTELREGVRVGRRDGYTVVQLQPSEKLIRAFFEGFGSLLGSW</sequence>
<dbReference type="InterPro" id="IPR047594">
    <property type="entry name" value="MoaC_bact/euk"/>
</dbReference>
<evidence type="ECO:0000256" key="1">
    <source>
        <dbReference type="ARBA" id="ARBA00001637"/>
    </source>
</evidence>
<comment type="catalytic activity">
    <reaction evidence="1">
        <text>(8S)-3',8-cyclo-7,8-dihydroguanosine 5'-triphosphate = cyclic pyranopterin phosphate + diphosphate</text>
        <dbReference type="Rhea" id="RHEA:49580"/>
        <dbReference type="ChEBI" id="CHEBI:33019"/>
        <dbReference type="ChEBI" id="CHEBI:59648"/>
        <dbReference type="ChEBI" id="CHEBI:131766"/>
        <dbReference type="EC" id="4.6.1.17"/>
    </reaction>
</comment>
<dbReference type="CDD" id="cd01420">
    <property type="entry name" value="MoaC_PE"/>
    <property type="match status" value="1"/>
</dbReference>
<accession>A0A7C5X2U0</accession>
<dbReference type="InterPro" id="IPR002820">
    <property type="entry name" value="Mopterin_CF_biosynth-C_dom"/>
</dbReference>
<dbReference type="GO" id="GO:0006777">
    <property type="term" value="P:Mo-molybdopterin cofactor biosynthetic process"/>
    <property type="evidence" value="ECO:0007669"/>
    <property type="project" value="UniProtKB-KW"/>
</dbReference>
<evidence type="ECO:0000259" key="7">
    <source>
        <dbReference type="Pfam" id="PF01967"/>
    </source>
</evidence>
<keyword evidence="4" id="KW-0501">Molybdenum cofactor biosynthesis</keyword>
<dbReference type="UniPathway" id="UPA00344"/>
<proteinExistence type="predicted"/>
<evidence type="ECO:0000256" key="3">
    <source>
        <dbReference type="ARBA" id="ARBA00012575"/>
    </source>
</evidence>
<dbReference type="NCBIfam" id="NF006870">
    <property type="entry name" value="PRK09364.1"/>
    <property type="match status" value="1"/>
</dbReference>
<dbReference type="AlphaFoldDB" id="A0A7C5X2U0"/>
<evidence type="ECO:0000313" key="8">
    <source>
        <dbReference type="EMBL" id="HHO73118.1"/>
    </source>
</evidence>
<feature type="domain" description="Molybdopterin cofactor biosynthesis C (MoaC)" evidence="7">
    <location>
        <begin position="4"/>
        <end position="136"/>
    </location>
</feature>
<name>A0A7C5X2U0_9AQUI</name>
<dbReference type="Pfam" id="PF01967">
    <property type="entry name" value="MoaC"/>
    <property type="match status" value="1"/>
</dbReference>
<dbReference type="GO" id="GO:0061799">
    <property type="term" value="F:cyclic pyranopterin monophosphate synthase activity"/>
    <property type="evidence" value="ECO:0007669"/>
    <property type="project" value="UniProtKB-EC"/>
</dbReference>
<dbReference type="NCBIfam" id="TIGR00581">
    <property type="entry name" value="moaC"/>
    <property type="match status" value="1"/>
</dbReference>
<comment type="function">
    <text evidence="6">Catalyzes the conversion of (8S)-3',8-cyclo-7,8-dihydroguanosine 5'-triphosphate to cyclic pyranopterin monophosphate (cPMP).</text>
</comment>
<dbReference type="EMBL" id="DSAC01000007">
    <property type="protein sequence ID" value="HHO73118.1"/>
    <property type="molecule type" value="Genomic_DNA"/>
</dbReference>
<dbReference type="SUPFAM" id="SSF55040">
    <property type="entry name" value="Molybdenum cofactor biosynthesis protein C, MoaC"/>
    <property type="match status" value="1"/>
</dbReference>
<comment type="caution">
    <text evidence="8">The sequence shown here is derived from an EMBL/GenBank/DDBJ whole genome shotgun (WGS) entry which is preliminary data.</text>
</comment>
<evidence type="ECO:0000256" key="2">
    <source>
        <dbReference type="ARBA" id="ARBA00005046"/>
    </source>
</evidence>
<gene>
    <name evidence="8" type="primary">moaC</name>
    <name evidence="8" type="ORF">ENN04_00550</name>
</gene>
<dbReference type="EC" id="4.6.1.17" evidence="3"/>
<dbReference type="InterPro" id="IPR036522">
    <property type="entry name" value="MoaC_sf"/>
</dbReference>
<keyword evidence="5 8" id="KW-0456">Lyase</keyword>
<reference evidence="8" key="1">
    <citation type="journal article" date="2020" name="mSystems">
        <title>Genome- and Community-Level Interaction Insights into Carbon Utilization and Element Cycling Functions of Hydrothermarchaeota in Hydrothermal Sediment.</title>
        <authorList>
            <person name="Zhou Z."/>
            <person name="Liu Y."/>
            <person name="Xu W."/>
            <person name="Pan J."/>
            <person name="Luo Z.H."/>
            <person name="Li M."/>
        </authorList>
    </citation>
    <scope>NUCLEOTIDE SEQUENCE [LARGE SCALE GENOMIC DNA]</scope>
    <source>
        <strain evidence="8">SpSt-114</strain>
    </source>
</reference>
<protein>
    <recommendedName>
        <fullName evidence="3">cyclic pyranopterin monophosphate synthase</fullName>
        <ecNumber evidence="3">4.6.1.17</ecNumber>
    </recommendedName>
</protein>